<reference evidence="8" key="1">
    <citation type="submission" date="2018-08" db="EMBL/GenBank/DDBJ databases">
        <title>Thalassotalea euphylliae genome.</title>
        <authorList>
            <person name="Summers S."/>
            <person name="Rice S.A."/>
            <person name="Freckelton M.L."/>
            <person name="Nedved B.T."/>
            <person name="Hadfield M.G."/>
        </authorList>
    </citation>
    <scope>NUCLEOTIDE SEQUENCE [LARGE SCALE GENOMIC DNA]</scope>
    <source>
        <strain evidence="8">H3</strain>
    </source>
</reference>
<keyword evidence="4 5" id="KW-0173">Coenzyme A biosynthesis</keyword>
<evidence type="ECO:0000256" key="4">
    <source>
        <dbReference type="ARBA" id="ARBA00022993"/>
    </source>
</evidence>
<dbReference type="UniPathway" id="UPA00241">
    <property type="reaction ID" value="UER00356"/>
</dbReference>
<name>A0A3E0U5C4_9GAMM</name>
<dbReference type="NCBIfam" id="TIGR00152">
    <property type="entry name" value="dephospho-CoA kinase"/>
    <property type="match status" value="1"/>
</dbReference>
<keyword evidence="2 5" id="KW-0547">Nucleotide-binding</keyword>
<comment type="catalytic activity">
    <reaction evidence="5">
        <text>3'-dephospho-CoA + ATP = ADP + CoA + H(+)</text>
        <dbReference type="Rhea" id="RHEA:18245"/>
        <dbReference type="ChEBI" id="CHEBI:15378"/>
        <dbReference type="ChEBI" id="CHEBI:30616"/>
        <dbReference type="ChEBI" id="CHEBI:57287"/>
        <dbReference type="ChEBI" id="CHEBI:57328"/>
        <dbReference type="ChEBI" id="CHEBI:456216"/>
        <dbReference type="EC" id="2.7.1.24"/>
    </reaction>
</comment>
<dbReference type="RefSeq" id="WP_116017107.1">
    <property type="nucleotide sequence ID" value="NZ_QUOT01000001.1"/>
</dbReference>
<dbReference type="AlphaFoldDB" id="A0A3E0U5C4"/>
<accession>A0A3E0U5C4</accession>
<evidence type="ECO:0000256" key="3">
    <source>
        <dbReference type="ARBA" id="ARBA00022840"/>
    </source>
</evidence>
<comment type="subcellular location">
    <subcellularLocation>
        <location evidence="5">Cytoplasm</location>
    </subcellularLocation>
</comment>
<dbReference type="GO" id="GO:0015937">
    <property type="term" value="P:coenzyme A biosynthetic process"/>
    <property type="evidence" value="ECO:0007669"/>
    <property type="project" value="UniProtKB-UniRule"/>
</dbReference>
<dbReference type="InterPro" id="IPR001977">
    <property type="entry name" value="Depp_CoAkinase"/>
</dbReference>
<evidence type="ECO:0000256" key="2">
    <source>
        <dbReference type="ARBA" id="ARBA00022741"/>
    </source>
</evidence>
<dbReference type="GO" id="GO:0004140">
    <property type="term" value="F:dephospho-CoA kinase activity"/>
    <property type="evidence" value="ECO:0007669"/>
    <property type="project" value="UniProtKB-UniRule"/>
</dbReference>
<dbReference type="PANTHER" id="PTHR10695:SF46">
    <property type="entry name" value="BIFUNCTIONAL COENZYME A SYNTHASE-RELATED"/>
    <property type="match status" value="1"/>
</dbReference>
<dbReference type="SUPFAM" id="SSF52540">
    <property type="entry name" value="P-loop containing nucleoside triphosphate hydrolases"/>
    <property type="match status" value="1"/>
</dbReference>
<dbReference type="CDD" id="cd02022">
    <property type="entry name" value="DPCK"/>
    <property type="match status" value="1"/>
</dbReference>
<gene>
    <name evidence="5" type="primary">coaE</name>
    <name evidence="7" type="ORF">DXX94_14980</name>
</gene>
<proteinExistence type="inferred from homology"/>
<sequence>MIIGLTGGIGSGKTTVANYFANLSIDIVDADIVAREVVEPGTMGLTKITDHFGEQVLKTDGSLNREKLRQIVFTDNSEKQWLNQLLHPLIRTEIFTQLSKAKSPYKLLVAPLLIENGLDAQVDNVLVVDITKEQQLERTLKRDNSTPEVINNIISAQVSREERLAKADDVIDNSSANLTYVEQQVHKLHKKYLSLAAS</sequence>
<comment type="function">
    <text evidence="5">Catalyzes the phosphorylation of the 3'-hydroxyl group of dephosphocoenzyme A to form coenzyme A.</text>
</comment>
<evidence type="ECO:0000256" key="6">
    <source>
        <dbReference type="NCBIfam" id="TIGR00152"/>
    </source>
</evidence>
<keyword evidence="8" id="KW-1185">Reference proteome</keyword>
<comment type="similarity">
    <text evidence="1 5">Belongs to the CoaE family.</text>
</comment>
<evidence type="ECO:0000313" key="7">
    <source>
        <dbReference type="EMBL" id="REL31914.1"/>
    </source>
</evidence>
<dbReference type="EMBL" id="QUOT01000001">
    <property type="protein sequence ID" value="REL31914.1"/>
    <property type="molecule type" value="Genomic_DNA"/>
</dbReference>
<keyword evidence="5 7" id="KW-0418">Kinase</keyword>
<keyword evidence="5 7" id="KW-0808">Transferase</keyword>
<evidence type="ECO:0000256" key="5">
    <source>
        <dbReference type="HAMAP-Rule" id="MF_00376"/>
    </source>
</evidence>
<dbReference type="HAMAP" id="MF_00376">
    <property type="entry name" value="Dephospho_CoA_kinase"/>
    <property type="match status" value="1"/>
</dbReference>
<dbReference type="GO" id="GO:0005524">
    <property type="term" value="F:ATP binding"/>
    <property type="evidence" value="ECO:0007669"/>
    <property type="project" value="UniProtKB-UniRule"/>
</dbReference>
<dbReference type="Pfam" id="PF01121">
    <property type="entry name" value="CoaE"/>
    <property type="match status" value="1"/>
</dbReference>
<dbReference type="Proteomes" id="UP000256899">
    <property type="component" value="Unassembled WGS sequence"/>
</dbReference>
<evidence type="ECO:0000256" key="1">
    <source>
        <dbReference type="ARBA" id="ARBA00009018"/>
    </source>
</evidence>
<evidence type="ECO:0000313" key="8">
    <source>
        <dbReference type="Proteomes" id="UP000256899"/>
    </source>
</evidence>
<dbReference type="GO" id="GO:0005737">
    <property type="term" value="C:cytoplasm"/>
    <property type="evidence" value="ECO:0007669"/>
    <property type="project" value="UniProtKB-SubCell"/>
</dbReference>
<comment type="pathway">
    <text evidence="5">Cofactor biosynthesis; coenzyme A biosynthesis; CoA from (R)-pantothenate: step 5/5.</text>
</comment>
<dbReference type="PROSITE" id="PS51219">
    <property type="entry name" value="DPCK"/>
    <property type="match status" value="1"/>
</dbReference>
<organism evidence="7 8">
    <name type="scientific">Thalassotalea euphylliae</name>
    <dbReference type="NCBI Taxonomy" id="1655234"/>
    <lineage>
        <taxon>Bacteria</taxon>
        <taxon>Pseudomonadati</taxon>
        <taxon>Pseudomonadota</taxon>
        <taxon>Gammaproteobacteria</taxon>
        <taxon>Alteromonadales</taxon>
        <taxon>Colwelliaceae</taxon>
        <taxon>Thalassotalea</taxon>
    </lineage>
</organism>
<dbReference type="EC" id="2.7.1.24" evidence="5 6"/>
<dbReference type="InterPro" id="IPR027417">
    <property type="entry name" value="P-loop_NTPase"/>
</dbReference>
<feature type="binding site" evidence="5">
    <location>
        <begin position="10"/>
        <end position="15"/>
    </location>
    <ligand>
        <name>ATP</name>
        <dbReference type="ChEBI" id="CHEBI:30616"/>
    </ligand>
</feature>
<dbReference type="PANTHER" id="PTHR10695">
    <property type="entry name" value="DEPHOSPHO-COA KINASE-RELATED"/>
    <property type="match status" value="1"/>
</dbReference>
<comment type="caution">
    <text evidence="7">The sequence shown here is derived from an EMBL/GenBank/DDBJ whole genome shotgun (WGS) entry which is preliminary data.</text>
</comment>
<keyword evidence="5" id="KW-0963">Cytoplasm</keyword>
<keyword evidence="3 5" id="KW-0067">ATP-binding</keyword>
<dbReference type="Gene3D" id="3.40.50.300">
    <property type="entry name" value="P-loop containing nucleotide triphosphate hydrolases"/>
    <property type="match status" value="1"/>
</dbReference>
<protein>
    <recommendedName>
        <fullName evidence="5 6">Dephospho-CoA kinase</fullName>
        <ecNumber evidence="5 6">2.7.1.24</ecNumber>
    </recommendedName>
    <alternativeName>
        <fullName evidence="5">Dephosphocoenzyme A kinase</fullName>
    </alternativeName>
</protein>